<gene>
    <name evidence="2" type="ORF">HY768_01805</name>
</gene>
<dbReference type="AlphaFoldDB" id="A0A933I831"/>
<organism evidence="2 3">
    <name type="scientific">candidate division TA06 bacterium</name>
    <dbReference type="NCBI Taxonomy" id="2250710"/>
    <lineage>
        <taxon>Bacteria</taxon>
        <taxon>Bacteria division TA06</taxon>
    </lineage>
</organism>
<keyword evidence="1" id="KW-1133">Transmembrane helix</keyword>
<protein>
    <submittedName>
        <fullName evidence="2">Uncharacterized protein</fullName>
    </submittedName>
</protein>
<feature type="transmembrane region" description="Helical" evidence="1">
    <location>
        <begin position="36"/>
        <end position="53"/>
    </location>
</feature>
<comment type="caution">
    <text evidence="2">The sequence shown here is derived from an EMBL/GenBank/DDBJ whole genome shotgun (WGS) entry which is preliminary data.</text>
</comment>
<name>A0A933I831_UNCT6</name>
<dbReference type="Proteomes" id="UP000736328">
    <property type="component" value="Unassembled WGS sequence"/>
</dbReference>
<evidence type="ECO:0000313" key="3">
    <source>
        <dbReference type="Proteomes" id="UP000736328"/>
    </source>
</evidence>
<evidence type="ECO:0000256" key="1">
    <source>
        <dbReference type="SAM" id="Phobius"/>
    </source>
</evidence>
<dbReference type="EMBL" id="JACQXR010000020">
    <property type="protein sequence ID" value="MBI4725956.1"/>
    <property type="molecule type" value="Genomic_DNA"/>
</dbReference>
<accession>A0A933I831</accession>
<feature type="transmembrane region" description="Helical" evidence="1">
    <location>
        <begin position="12"/>
        <end position="30"/>
    </location>
</feature>
<reference evidence="2" key="1">
    <citation type="submission" date="2020-07" db="EMBL/GenBank/DDBJ databases">
        <title>Huge and variable diversity of episymbiotic CPR bacteria and DPANN archaea in groundwater ecosystems.</title>
        <authorList>
            <person name="He C.Y."/>
            <person name="Keren R."/>
            <person name="Whittaker M."/>
            <person name="Farag I.F."/>
            <person name="Doudna J."/>
            <person name="Cate J.H.D."/>
            <person name="Banfield J.F."/>
        </authorList>
    </citation>
    <scope>NUCLEOTIDE SEQUENCE</scope>
    <source>
        <strain evidence="2">NC_groundwater_1520_Pr4_B-0.1um_53_5</strain>
    </source>
</reference>
<proteinExistence type="predicted"/>
<sequence>MNIKTHFQKDWIYYLALGMAVISVIIDLYSPKMAPMLGAVLVFACVLGYLNVIKPSKTAAALGFWIVAIYVALALLEMIPAQKNNIFVSVLSFIPAYLGAYAGMWVRTKLRRTQPYNLTNNQ</sequence>
<feature type="transmembrane region" description="Helical" evidence="1">
    <location>
        <begin position="86"/>
        <end position="106"/>
    </location>
</feature>
<evidence type="ECO:0000313" key="2">
    <source>
        <dbReference type="EMBL" id="MBI4725956.1"/>
    </source>
</evidence>
<keyword evidence="1" id="KW-0472">Membrane</keyword>
<feature type="transmembrane region" description="Helical" evidence="1">
    <location>
        <begin position="60"/>
        <end position="80"/>
    </location>
</feature>
<keyword evidence="1" id="KW-0812">Transmembrane</keyword>